<organism evidence="1 2">
    <name type="scientific">Paxillus involutus ATCC 200175</name>
    <dbReference type="NCBI Taxonomy" id="664439"/>
    <lineage>
        <taxon>Eukaryota</taxon>
        <taxon>Fungi</taxon>
        <taxon>Dikarya</taxon>
        <taxon>Basidiomycota</taxon>
        <taxon>Agaricomycotina</taxon>
        <taxon>Agaricomycetes</taxon>
        <taxon>Agaricomycetidae</taxon>
        <taxon>Boletales</taxon>
        <taxon>Paxilineae</taxon>
        <taxon>Paxillaceae</taxon>
        <taxon>Paxillus</taxon>
    </lineage>
</organism>
<reference evidence="1 2" key="1">
    <citation type="submission" date="2014-06" db="EMBL/GenBank/DDBJ databases">
        <authorList>
            <consortium name="DOE Joint Genome Institute"/>
            <person name="Kuo A."/>
            <person name="Kohler A."/>
            <person name="Nagy L.G."/>
            <person name="Floudas D."/>
            <person name="Copeland A."/>
            <person name="Barry K.W."/>
            <person name="Cichocki N."/>
            <person name="Veneault-Fourrey C."/>
            <person name="LaButti K."/>
            <person name="Lindquist E.A."/>
            <person name="Lipzen A."/>
            <person name="Lundell T."/>
            <person name="Morin E."/>
            <person name="Murat C."/>
            <person name="Sun H."/>
            <person name="Tunlid A."/>
            <person name="Henrissat B."/>
            <person name="Grigoriev I.V."/>
            <person name="Hibbett D.S."/>
            <person name="Martin F."/>
            <person name="Nordberg H.P."/>
            <person name="Cantor M.N."/>
            <person name="Hua S.X."/>
        </authorList>
    </citation>
    <scope>NUCLEOTIDE SEQUENCE [LARGE SCALE GENOMIC DNA]</scope>
    <source>
        <strain evidence="1 2">ATCC 200175</strain>
    </source>
</reference>
<proteinExistence type="predicted"/>
<accession>A0A0C9T7N0</accession>
<dbReference type="AlphaFoldDB" id="A0A0C9T7N0"/>
<evidence type="ECO:0000313" key="2">
    <source>
        <dbReference type="Proteomes" id="UP000053647"/>
    </source>
</evidence>
<evidence type="ECO:0000313" key="1">
    <source>
        <dbReference type="EMBL" id="KIJ04302.1"/>
    </source>
</evidence>
<protein>
    <submittedName>
        <fullName evidence="1">Uncharacterized protein</fullName>
    </submittedName>
</protein>
<sequence length="86" mass="9711">MESSRQPLEVGHLPVVQRPRAIRKVTNLGGADHKIACGRYRWTKSMGDLKIEDTNGTRRRGWRSLKYGLTAPVHSIPTAKYILLSL</sequence>
<name>A0A0C9T7N0_PAXIN</name>
<reference evidence="2" key="2">
    <citation type="submission" date="2015-01" db="EMBL/GenBank/DDBJ databases">
        <title>Evolutionary Origins and Diversification of the Mycorrhizal Mutualists.</title>
        <authorList>
            <consortium name="DOE Joint Genome Institute"/>
            <consortium name="Mycorrhizal Genomics Consortium"/>
            <person name="Kohler A."/>
            <person name="Kuo A."/>
            <person name="Nagy L.G."/>
            <person name="Floudas D."/>
            <person name="Copeland A."/>
            <person name="Barry K.W."/>
            <person name="Cichocki N."/>
            <person name="Veneault-Fourrey C."/>
            <person name="LaButti K."/>
            <person name="Lindquist E.A."/>
            <person name="Lipzen A."/>
            <person name="Lundell T."/>
            <person name="Morin E."/>
            <person name="Murat C."/>
            <person name="Riley R."/>
            <person name="Ohm R."/>
            <person name="Sun H."/>
            <person name="Tunlid A."/>
            <person name="Henrissat B."/>
            <person name="Grigoriev I.V."/>
            <person name="Hibbett D.S."/>
            <person name="Martin F."/>
        </authorList>
    </citation>
    <scope>NUCLEOTIDE SEQUENCE [LARGE SCALE GENOMIC DNA]</scope>
    <source>
        <strain evidence="2">ATCC 200175</strain>
    </source>
</reference>
<gene>
    <name evidence="1" type="ORF">PAXINDRAFT_104237</name>
</gene>
<dbReference type="EMBL" id="KN821960">
    <property type="protein sequence ID" value="KIJ04302.1"/>
    <property type="molecule type" value="Genomic_DNA"/>
</dbReference>
<dbReference type="Proteomes" id="UP000053647">
    <property type="component" value="Unassembled WGS sequence"/>
</dbReference>
<keyword evidence="2" id="KW-1185">Reference proteome</keyword>
<dbReference type="HOGENOM" id="CLU_2498489_0_0_1"/>